<dbReference type="HAMAP" id="MF_02062">
    <property type="entry name" value="GltS"/>
    <property type="match status" value="1"/>
</dbReference>
<dbReference type="PANTHER" id="PTHR36178">
    <property type="entry name" value="SLR0625 PROTEIN"/>
    <property type="match status" value="1"/>
</dbReference>
<accession>A0ABU0M5M2</accession>
<dbReference type="RefSeq" id="WP_266279828.1">
    <property type="nucleotide sequence ID" value="NZ_JAPKNF010000001.1"/>
</dbReference>
<feature type="transmembrane region" description="Helical" evidence="1">
    <location>
        <begin position="65"/>
        <end position="85"/>
    </location>
</feature>
<keyword evidence="1" id="KW-0769">Symport</keyword>
<comment type="similarity">
    <text evidence="1">Belongs to the glutamate:Na(+) symporter (ESS) (TC 2.A.27) family.</text>
</comment>
<feature type="transmembrane region" description="Helical" evidence="1">
    <location>
        <begin position="250"/>
        <end position="270"/>
    </location>
</feature>
<keyword evidence="1" id="KW-0997">Cell inner membrane</keyword>
<evidence type="ECO:0000313" key="4">
    <source>
        <dbReference type="Proteomes" id="UP001223743"/>
    </source>
</evidence>
<feature type="transmembrane region" description="Helical" evidence="1">
    <location>
        <begin position="221"/>
        <end position="238"/>
    </location>
</feature>
<dbReference type="PANTHER" id="PTHR36178:SF1">
    <property type="entry name" value="SODIUM_GLUTAMATE SYMPORTER"/>
    <property type="match status" value="1"/>
</dbReference>
<gene>
    <name evidence="1" type="primary">gltS</name>
    <name evidence="3" type="ORF">QO015_001876</name>
</gene>
<feature type="transmembrane region" description="Helical" evidence="1">
    <location>
        <begin position="373"/>
        <end position="401"/>
    </location>
</feature>
<evidence type="ECO:0000313" key="3">
    <source>
        <dbReference type="EMBL" id="MDQ0516263.1"/>
    </source>
</evidence>
<keyword evidence="1" id="KW-0406">Ion transport</keyword>
<keyword evidence="1" id="KW-0915">Sodium</keyword>
<dbReference type="Pfam" id="PF03616">
    <property type="entry name" value="Glt_symporter"/>
    <property type="match status" value="1"/>
</dbReference>
<keyword evidence="1" id="KW-0029">Amino-acid transport</keyword>
<dbReference type="NCBIfam" id="TIGR00210">
    <property type="entry name" value="gltS"/>
    <property type="match status" value="1"/>
</dbReference>
<feature type="transmembrane region" description="Helical" evidence="1">
    <location>
        <begin position="340"/>
        <end position="361"/>
    </location>
</feature>
<keyword evidence="1" id="KW-0472">Membrane</keyword>
<dbReference type="InterPro" id="IPR004445">
    <property type="entry name" value="GltS"/>
</dbReference>
<feature type="transmembrane region" description="Helical" evidence="1">
    <location>
        <begin position="6"/>
        <end position="26"/>
    </location>
</feature>
<feature type="transmembrane region" description="Helical" evidence="1">
    <location>
        <begin position="97"/>
        <end position="122"/>
    </location>
</feature>
<organism evidence="3 4">
    <name type="scientific">Kaistia geumhonensis</name>
    <dbReference type="NCBI Taxonomy" id="410839"/>
    <lineage>
        <taxon>Bacteria</taxon>
        <taxon>Pseudomonadati</taxon>
        <taxon>Pseudomonadota</taxon>
        <taxon>Alphaproteobacteria</taxon>
        <taxon>Hyphomicrobiales</taxon>
        <taxon>Kaistiaceae</taxon>
        <taxon>Kaistia</taxon>
    </lineage>
</organism>
<dbReference type="EMBL" id="JAUSWJ010000001">
    <property type="protein sequence ID" value="MDQ0516263.1"/>
    <property type="molecule type" value="Genomic_DNA"/>
</dbReference>
<keyword evidence="1" id="KW-0812">Transmembrane</keyword>
<proteinExistence type="inferred from homology"/>
<keyword evidence="1" id="KW-1003">Cell membrane</keyword>
<feature type="transmembrane region" description="Helical" evidence="1">
    <location>
        <begin position="312"/>
        <end position="333"/>
    </location>
</feature>
<comment type="caution">
    <text evidence="3">The sequence shown here is derived from an EMBL/GenBank/DDBJ whole genome shotgun (WGS) entry which is preliminary data.</text>
</comment>
<comment type="function">
    <text evidence="1">Catalyzes the sodium-dependent transport of glutamate.</text>
</comment>
<feature type="transmembrane region" description="Helical" evidence="1">
    <location>
        <begin position="163"/>
        <end position="187"/>
    </location>
</feature>
<protein>
    <recommendedName>
        <fullName evidence="1 2">Sodium/glutamate symporter</fullName>
    </recommendedName>
</protein>
<keyword evidence="1" id="KW-0813">Transport</keyword>
<sequence>MTTSILVPGLLTFTIAIVVFFAGSGLNRLVPQLQRWNIPEAVTGGLIAALATLAAYRLFGIELSFTLAARDMLLLYFFTGIGLNAKLADLVAGGRPLVVLLALTLVYLVIQNIIAVGGAGLLGLPEGIAPFVGSASLIGGHGTTIAWAPVINARFGLTNTLEIGIATATLGLVVASLVGGPIASLLIRRHGLSGPAGGETPMVGLPAEAPPGQDEISHVSLLRTILVINVVILVAYALEDVVEATGIKLPMFVVCLLVAIVATNLVPRLAPRLVWPSRSRALALISDLALNVFLAMSLMSMQLWTIGELGPALVVILSAQTIAAVAYIIFVVFPMMGRDYLAAVISSGFTGISLGATPTAIANMTAVTKLHGAAARAFIILPLVSAFFIDIANAFAIGFMAR</sequence>
<keyword evidence="1" id="KW-0739">Sodium transport</keyword>
<feature type="transmembrane region" description="Helical" evidence="1">
    <location>
        <begin position="282"/>
        <end position="306"/>
    </location>
</feature>
<reference evidence="3 4" key="1">
    <citation type="submission" date="2023-07" db="EMBL/GenBank/DDBJ databases">
        <title>Genomic Encyclopedia of Type Strains, Phase IV (KMG-IV): sequencing the most valuable type-strain genomes for metagenomic binning, comparative biology and taxonomic classification.</title>
        <authorList>
            <person name="Goeker M."/>
        </authorList>
    </citation>
    <scope>NUCLEOTIDE SEQUENCE [LARGE SCALE GENOMIC DNA]</scope>
    <source>
        <strain evidence="3 4">B1-1</strain>
    </source>
</reference>
<keyword evidence="1" id="KW-1133">Transmembrane helix</keyword>
<evidence type="ECO:0000256" key="1">
    <source>
        <dbReference type="HAMAP-Rule" id="MF_02062"/>
    </source>
</evidence>
<evidence type="ECO:0000256" key="2">
    <source>
        <dbReference type="NCBIfam" id="TIGR00210"/>
    </source>
</evidence>
<dbReference type="Proteomes" id="UP001223743">
    <property type="component" value="Unassembled WGS sequence"/>
</dbReference>
<name>A0ABU0M5M2_9HYPH</name>
<comment type="subcellular location">
    <subcellularLocation>
        <location evidence="1">Cell inner membrane</location>
        <topology evidence="1">Multi-pass membrane protein</topology>
    </subcellularLocation>
</comment>
<keyword evidence="4" id="KW-1185">Reference proteome</keyword>
<feature type="transmembrane region" description="Helical" evidence="1">
    <location>
        <begin position="38"/>
        <end position="59"/>
    </location>
</feature>